<dbReference type="PROSITE" id="PS50172">
    <property type="entry name" value="BRCT"/>
    <property type="match status" value="1"/>
</dbReference>
<organism evidence="3 4">
    <name type="scientific">Aspergillus wentii DTO 134E9</name>
    <dbReference type="NCBI Taxonomy" id="1073089"/>
    <lineage>
        <taxon>Eukaryota</taxon>
        <taxon>Fungi</taxon>
        <taxon>Dikarya</taxon>
        <taxon>Ascomycota</taxon>
        <taxon>Pezizomycotina</taxon>
        <taxon>Eurotiomycetes</taxon>
        <taxon>Eurotiomycetidae</taxon>
        <taxon>Eurotiales</taxon>
        <taxon>Aspergillaceae</taxon>
        <taxon>Aspergillus</taxon>
        <taxon>Aspergillus subgen. Cremei</taxon>
    </lineage>
</organism>
<dbReference type="InterPro" id="IPR036420">
    <property type="entry name" value="BRCT_dom_sf"/>
</dbReference>
<dbReference type="Proteomes" id="UP000184383">
    <property type="component" value="Unassembled WGS sequence"/>
</dbReference>
<dbReference type="VEuPathDB" id="FungiDB:ASPWEDRAFT_53560"/>
<dbReference type="SMART" id="SM00292">
    <property type="entry name" value="BRCT"/>
    <property type="match status" value="1"/>
</dbReference>
<gene>
    <name evidence="3" type="ORF">ASPWEDRAFT_53560</name>
</gene>
<name>A0A1L9R9Z3_ASPWE</name>
<evidence type="ECO:0000259" key="2">
    <source>
        <dbReference type="PROSITE" id="PS50172"/>
    </source>
</evidence>
<protein>
    <recommendedName>
        <fullName evidence="2">BRCT domain-containing protein</fullName>
    </recommendedName>
</protein>
<feature type="domain" description="BRCT" evidence="2">
    <location>
        <begin position="112"/>
        <end position="220"/>
    </location>
</feature>
<dbReference type="InterPro" id="IPR001357">
    <property type="entry name" value="BRCT_dom"/>
</dbReference>
<reference evidence="4" key="1">
    <citation type="journal article" date="2017" name="Genome Biol.">
        <title>Comparative genomics reveals high biological diversity and specific adaptations in the industrially and medically important fungal genus Aspergillus.</title>
        <authorList>
            <person name="de Vries R.P."/>
            <person name="Riley R."/>
            <person name="Wiebenga A."/>
            <person name="Aguilar-Osorio G."/>
            <person name="Amillis S."/>
            <person name="Uchima C.A."/>
            <person name="Anderluh G."/>
            <person name="Asadollahi M."/>
            <person name="Askin M."/>
            <person name="Barry K."/>
            <person name="Battaglia E."/>
            <person name="Bayram O."/>
            <person name="Benocci T."/>
            <person name="Braus-Stromeyer S.A."/>
            <person name="Caldana C."/>
            <person name="Canovas D."/>
            <person name="Cerqueira G.C."/>
            <person name="Chen F."/>
            <person name="Chen W."/>
            <person name="Choi C."/>
            <person name="Clum A."/>
            <person name="Dos Santos R.A."/>
            <person name="Damasio A.R."/>
            <person name="Diallinas G."/>
            <person name="Emri T."/>
            <person name="Fekete E."/>
            <person name="Flipphi M."/>
            <person name="Freyberg S."/>
            <person name="Gallo A."/>
            <person name="Gournas C."/>
            <person name="Habgood R."/>
            <person name="Hainaut M."/>
            <person name="Harispe M.L."/>
            <person name="Henrissat B."/>
            <person name="Hilden K.S."/>
            <person name="Hope R."/>
            <person name="Hossain A."/>
            <person name="Karabika E."/>
            <person name="Karaffa L."/>
            <person name="Karanyi Z."/>
            <person name="Krasevec N."/>
            <person name="Kuo A."/>
            <person name="Kusch H."/>
            <person name="LaButti K."/>
            <person name="Lagendijk E.L."/>
            <person name="Lapidus A."/>
            <person name="Levasseur A."/>
            <person name="Lindquist E."/>
            <person name="Lipzen A."/>
            <person name="Logrieco A.F."/>
            <person name="MacCabe A."/>
            <person name="Maekelae M.R."/>
            <person name="Malavazi I."/>
            <person name="Melin P."/>
            <person name="Meyer V."/>
            <person name="Mielnichuk N."/>
            <person name="Miskei M."/>
            <person name="Molnar A.P."/>
            <person name="Mule G."/>
            <person name="Ngan C.Y."/>
            <person name="Orejas M."/>
            <person name="Orosz E."/>
            <person name="Ouedraogo J.P."/>
            <person name="Overkamp K.M."/>
            <person name="Park H.-S."/>
            <person name="Perrone G."/>
            <person name="Piumi F."/>
            <person name="Punt P.J."/>
            <person name="Ram A.F."/>
            <person name="Ramon A."/>
            <person name="Rauscher S."/>
            <person name="Record E."/>
            <person name="Riano-Pachon D.M."/>
            <person name="Robert V."/>
            <person name="Roehrig J."/>
            <person name="Ruller R."/>
            <person name="Salamov A."/>
            <person name="Salih N.S."/>
            <person name="Samson R.A."/>
            <person name="Sandor E."/>
            <person name="Sanguinetti M."/>
            <person name="Schuetze T."/>
            <person name="Sepcic K."/>
            <person name="Shelest E."/>
            <person name="Sherlock G."/>
            <person name="Sophianopoulou V."/>
            <person name="Squina F.M."/>
            <person name="Sun H."/>
            <person name="Susca A."/>
            <person name="Todd R.B."/>
            <person name="Tsang A."/>
            <person name="Unkles S.E."/>
            <person name="van de Wiele N."/>
            <person name="van Rossen-Uffink D."/>
            <person name="Oliveira J.V."/>
            <person name="Vesth T.C."/>
            <person name="Visser J."/>
            <person name="Yu J.-H."/>
            <person name="Zhou M."/>
            <person name="Andersen M.R."/>
            <person name="Archer D.B."/>
            <person name="Baker S.E."/>
            <person name="Benoit I."/>
            <person name="Brakhage A.A."/>
            <person name="Braus G.H."/>
            <person name="Fischer R."/>
            <person name="Frisvad J.C."/>
            <person name="Goldman G.H."/>
            <person name="Houbraken J."/>
            <person name="Oakley B."/>
            <person name="Pocsi I."/>
            <person name="Scazzocchio C."/>
            <person name="Seiboth B."/>
            <person name="vanKuyk P.A."/>
            <person name="Wortman J."/>
            <person name="Dyer P.S."/>
            <person name="Grigoriev I.V."/>
        </authorList>
    </citation>
    <scope>NUCLEOTIDE SEQUENCE [LARGE SCALE GENOMIC DNA]</scope>
    <source>
        <strain evidence="4">DTO 134E9</strain>
    </source>
</reference>
<feature type="region of interest" description="Disordered" evidence="1">
    <location>
        <begin position="92"/>
        <end position="114"/>
    </location>
</feature>
<dbReference type="GeneID" id="63753758"/>
<keyword evidence="4" id="KW-1185">Reference proteome</keyword>
<dbReference type="Gene3D" id="3.40.50.10190">
    <property type="entry name" value="BRCT domain"/>
    <property type="match status" value="1"/>
</dbReference>
<dbReference type="EMBL" id="KV878215">
    <property type="protein sequence ID" value="OJJ31744.1"/>
    <property type="molecule type" value="Genomic_DNA"/>
</dbReference>
<dbReference type="SUPFAM" id="SSF52113">
    <property type="entry name" value="BRCT domain"/>
    <property type="match status" value="1"/>
</dbReference>
<evidence type="ECO:0000313" key="3">
    <source>
        <dbReference type="EMBL" id="OJJ31744.1"/>
    </source>
</evidence>
<dbReference type="OrthoDB" id="427711at2759"/>
<evidence type="ECO:0000313" key="4">
    <source>
        <dbReference type="Proteomes" id="UP000184383"/>
    </source>
</evidence>
<dbReference type="AlphaFoldDB" id="A0A1L9R9Z3"/>
<accession>A0A1L9R9Z3</accession>
<proteinExistence type="predicted"/>
<dbReference type="RefSeq" id="XP_040685421.1">
    <property type="nucleotide sequence ID" value="XM_040837910.1"/>
</dbReference>
<feature type="region of interest" description="Disordered" evidence="1">
    <location>
        <begin position="1"/>
        <end position="34"/>
    </location>
</feature>
<evidence type="ECO:0000256" key="1">
    <source>
        <dbReference type="SAM" id="MobiDB-lite"/>
    </source>
</evidence>
<dbReference type="Pfam" id="PF00533">
    <property type="entry name" value="BRCT"/>
    <property type="match status" value="1"/>
</dbReference>
<feature type="compositionally biased region" description="Basic and acidic residues" evidence="1">
    <location>
        <begin position="98"/>
        <end position="114"/>
    </location>
</feature>
<feature type="compositionally biased region" description="Polar residues" evidence="1">
    <location>
        <begin position="7"/>
        <end position="23"/>
    </location>
</feature>
<sequence>MPPHPTPQNYQIFDPWNSASTGHQRAENPYSATTAWRTTRAEKLSRQFLSGDCLEDNAEEGGRKTGGPGEWKWVDEEEIKRSQLGCDIRSFMGGGKKRGVERDTVDGKEKNKKEKPLSGTTIYINGSTMPLISDHRLKHLLVANGATIAISLARRSVTHVIVGKPNTGAGKGVGAGGGLAATKLQSEIDRCARGVKVVGAEWALESIKASKRLSETGFALNLAPKGQLSIAGMFKKK</sequence>
<dbReference type="STRING" id="1073089.A0A1L9R9Z3"/>